<dbReference type="AlphaFoldDB" id="A0A1C0Y718"/>
<dbReference type="Proteomes" id="UP000093199">
    <property type="component" value="Unassembled WGS sequence"/>
</dbReference>
<reference evidence="1 2" key="1">
    <citation type="submission" date="2016-07" db="EMBL/GenBank/DDBJ databases">
        <title>Caryophanon tenue genome sequencing.</title>
        <authorList>
            <person name="Verma A."/>
            <person name="Pal Y."/>
            <person name="Krishnamurthi S."/>
        </authorList>
    </citation>
    <scope>NUCLEOTIDE SEQUENCE [LARGE SCALE GENOMIC DNA]</scope>
    <source>
        <strain evidence="1 2">DSM 14152</strain>
    </source>
</reference>
<dbReference type="InterPro" id="IPR021598">
    <property type="entry name" value="DUF3221"/>
</dbReference>
<evidence type="ECO:0000313" key="2">
    <source>
        <dbReference type="Proteomes" id="UP000093199"/>
    </source>
</evidence>
<keyword evidence="2" id="KW-1185">Reference proteome</keyword>
<protein>
    <recommendedName>
        <fullName evidence="3">DUF3221 domain-containing protein</fullName>
    </recommendedName>
</protein>
<name>A0A1C0Y718_9BACL</name>
<dbReference type="EMBL" id="MASJ01000039">
    <property type="protein sequence ID" value="OCS82948.1"/>
    <property type="molecule type" value="Genomic_DNA"/>
</dbReference>
<gene>
    <name evidence="1" type="ORF">A6M13_05985</name>
</gene>
<proteinExistence type="predicted"/>
<sequence length="119" mass="13477">MKRMILLVLALLLLFAIVYVSFQFGVERGREEAAPTFYAHITEVRDGSLLVKGIDENDINHRGEFMLTTKGVKVYNAAQQEVAITQLEENMEIRIHYDGVVMESYPAQLGGVFQIDIID</sequence>
<organism evidence="1 2">
    <name type="scientific">Caryophanon tenue</name>
    <dbReference type="NCBI Taxonomy" id="33978"/>
    <lineage>
        <taxon>Bacteria</taxon>
        <taxon>Bacillati</taxon>
        <taxon>Bacillota</taxon>
        <taxon>Bacilli</taxon>
        <taxon>Bacillales</taxon>
        <taxon>Caryophanaceae</taxon>
        <taxon>Caryophanon</taxon>
    </lineage>
</organism>
<evidence type="ECO:0000313" key="1">
    <source>
        <dbReference type="EMBL" id="OCS82948.1"/>
    </source>
</evidence>
<evidence type="ECO:0008006" key="3">
    <source>
        <dbReference type="Google" id="ProtNLM"/>
    </source>
</evidence>
<dbReference type="OrthoDB" id="2735868at2"/>
<dbReference type="RefSeq" id="WP_066547732.1">
    <property type="nucleotide sequence ID" value="NZ_MASJ01000039.1"/>
</dbReference>
<accession>A0A1C0Y718</accession>
<dbReference type="Pfam" id="PF11518">
    <property type="entry name" value="DUF3221"/>
    <property type="match status" value="1"/>
</dbReference>
<comment type="caution">
    <text evidence="1">The sequence shown here is derived from an EMBL/GenBank/DDBJ whole genome shotgun (WGS) entry which is preliminary data.</text>
</comment>